<proteinExistence type="inferred from homology"/>
<comment type="caution">
    <text evidence="10">The sequence shown here is derived from an EMBL/GenBank/DDBJ whole genome shotgun (WGS) entry which is preliminary data.</text>
</comment>
<evidence type="ECO:0000313" key="11">
    <source>
        <dbReference type="Proteomes" id="UP000274822"/>
    </source>
</evidence>
<keyword evidence="6" id="KW-0539">Nucleus</keyword>
<protein>
    <submittedName>
        <fullName evidence="10">TEA/ATTS domain family-domain-containing protein</fullName>
    </submittedName>
</protein>
<evidence type="ECO:0000256" key="6">
    <source>
        <dbReference type="ARBA" id="ARBA00023242"/>
    </source>
</evidence>
<comment type="subcellular location">
    <subcellularLocation>
        <location evidence="1">Nucleus</location>
    </subcellularLocation>
</comment>
<dbReference type="GO" id="GO:0005667">
    <property type="term" value="C:transcription regulator complex"/>
    <property type="evidence" value="ECO:0007669"/>
    <property type="project" value="TreeGrafter"/>
</dbReference>
<gene>
    <name evidence="10" type="ORF">BC938DRAFT_472303</name>
</gene>
<dbReference type="GO" id="GO:0000981">
    <property type="term" value="F:DNA-binding transcription factor activity, RNA polymerase II-specific"/>
    <property type="evidence" value="ECO:0007669"/>
    <property type="project" value="TreeGrafter"/>
</dbReference>
<keyword evidence="4" id="KW-0238">DNA-binding</keyword>
<feature type="DNA-binding region" description="TEA" evidence="7">
    <location>
        <begin position="27"/>
        <end position="104"/>
    </location>
</feature>
<evidence type="ECO:0000256" key="5">
    <source>
        <dbReference type="ARBA" id="ARBA00023163"/>
    </source>
</evidence>
<keyword evidence="3" id="KW-0805">Transcription regulation</keyword>
<dbReference type="Gene3D" id="2.70.50.80">
    <property type="match status" value="1"/>
</dbReference>
<dbReference type="InterPro" id="IPR038096">
    <property type="entry name" value="TEA/ATTS_sf"/>
</dbReference>
<evidence type="ECO:0000256" key="8">
    <source>
        <dbReference type="SAM" id="MobiDB-lite"/>
    </source>
</evidence>
<feature type="compositionally biased region" description="Basic and acidic residues" evidence="8">
    <location>
        <begin position="576"/>
        <end position="585"/>
    </location>
</feature>
<dbReference type="PANTHER" id="PTHR11834:SF0">
    <property type="entry name" value="PROTEIN SCALLOPED"/>
    <property type="match status" value="1"/>
</dbReference>
<dbReference type="PROSITE" id="PS51088">
    <property type="entry name" value="TEA_2"/>
    <property type="match status" value="1"/>
</dbReference>
<evidence type="ECO:0000256" key="7">
    <source>
        <dbReference type="PROSITE-ProRule" id="PRU00505"/>
    </source>
</evidence>
<dbReference type="EMBL" id="RBNJ01013266">
    <property type="protein sequence ID" value="RUS25344.1"/>
    <property type="molecule type" value="Genomic_DNA"/>
</dbReference>
<dbReference type="AlphaFoldDB" id="A0A433Q6D4"/>
<dbReference type="SMART" id="SM00426">
    <property type="entry name" value="TEA"/>
    <property type="match status" value="1"/>
</dbReference>
<dbReference type="InterPro" id="IPR041086">
    <property type="entry name" value="YBD"/>
</dbReference>
<name>A0A433Q6D4_9FUNG</name>
<feature type="region of interest" description="Disordered" evidence="8">
    <location>
        <begin position="119"/>
        <end position="148"/>
    </location>
</feature>
<organism evidence="10 11">
    <name type="scientific">Jimgerdemannia flammicorona</name>
    <dbReference type="NCBI Taxonomy" id="994334"/>
    <lineage>
        <taxon>Eukaryota</taxon>
        <taxon>Fungi</taxon>
        <taxon>Fungi incertae sedis</taxon>
        <taxon>Mucoromycota</taxon>
        <taxon>Mucoromycotina</taxon>
        <taxon>Endogonomycetes</taxon>
        <taxon>Endogonales</taxon>
        <taxon>Endogonaceae</taxon>
        <taxon>Jimgerdemannia</taxon>
    </lineage>
</organism>
<comment type="similarity">
    <text evidence="2">Belongs to the TEC1 family.</text>
</comment>
<dbReference type="InterPro" id="IPR050937">
    <property type="entry name" value="TEC1_TEAD_TF"/>
</dbReference>
<reference evidence="10 11" key="1">
    <citation type="journal article" date="2018" name="New Phytol.">
        <title>Phylogenomics of Endogonaceae and evolution of mycorrhizas within Mucoromycota.</title>
        <authorList>
            <person name="Chang Y."/>
            <person name="Desiro A."/>
            <person name="Na H."/>
            <person name="Sandor L."/>
            <person name="Lipzen A."/>
            <person name="Clum A."/>
            <person name="Barry K."/>
            <person name="Grigoriev I.V."/>
            <person name="Martin F.M."/>
            <person name="Stajich J.E."/>
            <person name="Smith M.E."/>
            <person name="Bonito G."/>
            <person name="Spatafora J.W."/>
        </authorList>
    </citation>
    <scope>NUCLEOTIDE SEQUENCE [LARGE SCALE GENOMIC DNA]</scope>
    <source>
        <strain evidence="10 11">AD002</strain>
    </source>
</reference>
<dbReference type="GO" id="GO:0000978">
    <property type="term" value="F:RNA polymerase II cis-regulatory region sequence-specific DNA binding"/>
    <property type="evidence" value="ECO:0007669"/>
    <property type="project" value="TreeGrafter"/>
</dbReference>
<evidence type="ECO:0000259" key="9">
    <source>
        <dbReference type="PROSITE" id="PS51088"/>
    </source>
</evidence>
<keyword evidence="11" id="KW-1185">Reference proteome</keyword>
<keyword evidence="5" id="KW-0804">Transcription</keyword>
<feature type="compositionally biased region" description="Low complexity" evidence="8">
    <location>
        <begin position="131"/>
        <end position="148"/>
    </location>
</feature>
<evidence type="ECO:0000256" key="4">
    <source>
        <dbReference type="ARBA" id="ARBA00023125"/>
    </source>
</evidence>
<feature type="domain" description="TEA" evidence="9">
    <location>
        <begin position="27"/>
        <end position="104"/>
    </location>
</feature>
<sequence>MLNHSIIPTPFTAGMATRRRRGIRGSLACLARLNSPNYFPSLHPPKTALEAIPKLGRRKILVDGKPCGRNELISDYIFRRTEKMRTRKQVSSHIQVLKNTRKNDPHFMRLLTDSVDVDDEFNGDTGSGYHSSSSSSTEESSSDASPAPTDYVFEIMYGDPSQHQPSLPPFDLKDSHLFNTPSLTHIPANRPRPVSYHRLPTSPTSYLPPQMPTMQQHPPGISPSIGHPSLIAAMNAASFMNPIMTPNPATHTMLNFPPTPISTPEVIMRPHPAAAAKRVKKPHVTAGFSPGPYGMGATKKPGHPIAAVGIPVGTGKKGRGAKKREEEMVDLDMATEMDSPVVAIWPNYFCMFLEYTSPYDPSATVSHTLAQLPTCYPNCISTVSIDSVSPEKCPPLMNLYQRGANVILLTKVKLDLNLNIADFYFNTNALYESRQRRAVYCHTTVYSFGGFVLQQTEEMQQALWTGEGRYMYNFECVNQFFDQFMKGLRGLQSWEEVDLAIGNLCVVQVFEDVDYRYAPPAAAFGTSTPPSPISPGTQSTPLLVMIYEFERGNGTVEMFALGDTTSNTRMGIGRDAMGDREEDGGIRAPGHGI</sequence>
<evidence type="ECO:0000256" key="2">
    <source>
        <dbReference type="ARBA" id="ARBA00008421"/>
    </source>
</evidence>
<accession>A0A433Q6D4</accession>
<evidence type="ECO:0000256" key="3">
    <source>
        <dbReference type="ARBA" id="ARBA00023015"/>
    </source>
</evidence>
<evidence type="ECO:0000256" key="1">
    <source>
        <dbReference type="ARBA" id="ARBA00004123"/>
    </source>
</evidence>
<dbReference type="PANTHER" id="PTHR11834">
    <property type="entry name" value="TRANSCRIPTIONAL ENHANCER FACTOR TEF RELATED"/>
    <property type="match status" value="1"/>
</dbReference>
<evidence type="ECO:0000313" key="10">
    <source>
        <dbReference type="EMBL" id="RUS25344.1"/>
    </source>
</evidence>
<dbReference type="Pfam" id="PF01285">
    <property type="entry name" value="TEA"/>
    <property type="match status" value="1"/>
</dbReference>
<dbReference type="PROSITE" id="PS00554">
    <property type="entry name" value="TEA_1"/>
    <property type="match status" value="1"/>
</dbReference>
<dbReference type="Pfam" id="PF17725">
    <property type="entry name" value="YBD"/>
    <property type="match status" value="1"/>
</dbReference>
<dbReference type="InterPro" id="IPR000818">
    <property type="entry name" value="TEA/ATTS_dom"/>
</dbReference>
<dbReference type="GO" id="GO:0005634">
    <property type="term" value="C:nucleus"/>
    <property type="evidence" value="ECO:0007669"/>
    <property type="project" value="UniProtKB-SubCell"/>
</dbReference>
<dbReference type="PRINTS" id="PR00065">
    <property type="entry name" value="TEADOMAIN"/>
</dbReference>
<dbReference type="Gene3D" id="6.10.20.40">
    <property type="entry name" value="TEA/ATTS domain"/>
    <property type="match status" value="1"/>
</dbReference>
<feature type="region of interest" description="Disordered" evidence="8">
    <location>
        <begin position="570"/>
        <end position="593"/>
    </location>
</feature>
<dbReference type="Proteomes" id="UP000274822">
    <property type="component" value="Unassembled WGS sequence"/>
</dbReference>